<evidence type="ECO:0008006" key="2">
    <source>
        <dbReference type="Google" id="ProtNLM"/>
    </source>
</evidence>
<dbReference type="Gene3D" id="1.10.540.10">
    <property type="entry name" value="Acyl-CoA dehydrogenase/oxidase, N-terminal domain"/>
    <property type="match status" value="1"/>
</dbReference>
<dbReference type="InterPro" id="IPR037069">
    <property type="entry name" value="AcylCoA_DH/ox_N_sf"/>
</dbReference>
<protein>
    <recommendedName>
        <fullName evidence="2">Acyl-CoA dehydrogenase/oxidase N-terminal domain-containing protein</fullName>
    </recommendedName>
</protein>
<dbReference type="EMBL" id="BART01035327">
    <property type="protein sequence ID" value="GAH13360.1"/>
    <property type="molecule type" value="Genomic_DNA"/>
</dbReference>
<name>X1DYT4_9ZZZZ</name>
<accession>X1DYT4</accession>
<organism evidence="1">
    <name type="scientific">marine sediment metagenome</name>
    <dbReference type="NCBI Taxonomy" id="412755"/>
    <lineage>
        <taxon>unclassified sequences</taxon>
        <taxon>metagenomes</taxon>
        <taxon>ecological metagenomes</taxon>
    </lineage>
</organism>
<proteinExistence type="predicted"/>
<sequence length="44" mass="5202">MEFSLTENQKMLKKITREFAEEYLVPVAQESDEKSKLKIKKLIS</sequence>
<gene>
    <name evidence="1" type="ORF">S01H4_60058</name>
</gene>
<reference evidence="1" key="1">
    <citation type="journal article" date="2014" name="Front. Microbiol.">
        <title>High frequency of phylogenetically diverse reductive dehalogenase-homologous genes in deep subseafloor sedimentary metagenomes.</title>
        <authorList>
            <person name="Kawai M."/>
            <person name="Futagami T."/>
            <person name="Toyoda A."/>
            <person name="Takaki Y."/>
            <person name="Nishi S."/>
            <person name="Hori S."/>
            <person name="Arai W."/>
            <person name="Tsubouchi T."/>
            <person name="Morono Y."/>
            <person name="Uchiyama I."/>
            <person name="Ito T."/>
            <person name="Fujiyama A."/>
            <person name="Inagaki F."/>
            <person name="Takami H."/>
        </authorList>
    </citation>
    <scope>NUCLEOTIDE SEQUENCE</scope>
    <source>
        <strain evidence="1">Expedition CK06-06</strain>
    </source>
</reference>
<dbReference type="GO" id="GO:0050660">
    <property type="term" value="F:flavin adenine dinucleotide binding"/>
    <property type="evidence" value="ECO:0007669"/>
    <property type="project" value="InterPro"/>
</dbReference>
<evidence type="ECO:0000313" key="1">
    <source>
        <dbReference type="EMBL" id="GAH13360.1"/>
    </source>
</evidence>
<dbReference type="AlphaFoldDB" id="X1DYT4"/>
<comment type="caution">
    <text evidence="1">The sequence shown here is derived from an EMBL/GenBank/DDBJ whole genome shotgun (WGS) entry which is preliminary data.</text>
</comment>
<dbReference type="GO" id="GO:0016627">
    <property type="term" value="F:oxidoreductase activity, acting on the CH-CH group of donors"/>
    <property type="evidence" value="ECO:0007669"/>
    <property type="project" value="InterPro"/>
</dbReference>